<organism evidence="1 2">
    <name type="scientific">Microbacterium halimionae</name>
    <dbReference type="NCBI Taxonomy" id="1526413"/>
    <lineage>
        <taxon>Bacteria</taxon>
        <taxon>Bacillati</taxon>
        <taxon>Actinomycetota</taxon>
        <taxon>Actinomycetes</taxon>
        <taxon>Micrococcales</taxon>
        <taxon>Microbacteriaceae</taxon>
        <taxon>Microbacterium</taxon>
    </lineage>
</organism>
<dbReference type="AlphaFoldDB" id="A0A7W3JNM3"/>
<sequence length="67" mass="7383">MPHSKLSPNQMYSALSAVAPHVPVSLGRDDRIALLPLVWRTVQPYGINLGGLIYDADLLCPPIQVFR</sequence>
<dbReference type="Proteomes" id="UP000526083">
    <property type="component" value="Unassembled WGS sequence"/>
</dbReference>
<reference evidence="1 2" key="1">
    <citation type="submission" date="2020-07" db="EMBL/GenBank/DDBJ databases">
        <title>Sequencing the genomes of 1000 actinobacteria strains.</title>
        <authorList>
            <person name="Klenk H.-P."/>
        </authorList>
    </citation>
    <scope>NUCLEOTIDE SEQUENCE [LARGE SCALE GENOMIC DNA]</scope>
    <source>
        <strain evidence="1 2">DSM 27576</strain>
    </source>
</reference>
<comment type="caution">
    <text evidence="1">The sequence shown here is derived from an EMBL/GenBank/DDBJ whole genome shotgun (WGS) entry which is preliminary data.</text>
</comment>
<name>A0A7W3JNM3_9MICO</name>
<keyword evidence="2" id="KW-1185">Reference proteome</keyword>
<proteinExistence type="predicted"/>
<accession>A0A7W3JNM3</accession>
<evidence type="ECO:0000313" key="2">
    <source>
        <dbReference type="Proteomes" id="UP000526083"/>
    </source>
</evidence>
<evidence type="ECO:0000313" key="1">
    <source>
        <dbReference type="EMBL" id="MBA8816174.1"/>
    </source>
</evidence>
<protein>
    <submittedName>
        <fullName evidence="1">Uncharacterized protein</fullName>
    </submittedName>
</protein>
<dbReference type="EMBL" id="JACGWY010000002">
    <property type="protein sequence ID" value="MBA8816174.1"/>
    <property type="molecule type" value="Genomic_DNA"/>
</dbReference>
<gene>
    <name evidence="1" type="ORF">FHX48_001247</name>
</gene>